<dbReference type="PROSITE" id="PS52016">
    <property type="entry name" value="TONB_DEPENDENT_REC_3"/>
    <property type="match status" value="1"/>
</dbReference>
<feature type="domain" description="TonB-dependent receptor plug" evidence="3">
    <location>
        <begin position="121"/>
        <end position="229"/>
    </location>
</feature>
<dbReference type="InterPro" id="IPR037066">
    <property type="entry name" value="Plug_dom_sf"/>
</dbReference>
<sequence>MKKKYCKLSRMLLVIVMIITCHLNVTAQGGTVTGRVTDVEGLPMPGVNVIVKGTTKGTITNIDGNYSLDVPANAEAIQFSFIGMKLQEVIYTGQTQINMTMLDDAQGLEEVMVVGFGKQKKASVIGSINTVKPQDLKMPTSSLSTTLAGRLAGVISVQRSGEPGADGADFWIRGVSTFGANKSPLMLVDGVEVSSGDFNDIDPENIASFSILKDATATAIYGVRGANGVVLITTKTGKVQEKASISVRAETSFTQPTQIADFADGVTYMKMYNEAVRMRDPLAPAKFSKEKIAGTEAGLDPYVFPNVDWYNTLFKDMAQSQRANMNVTGGGKKAQYFLSASFFHDSGVLKKDNSNTFDNNINIKRYNLRNNITVNLTPTTKVDLKLSANLEDYNGPVSGASSLFGNIMESNPVSFPIMFPNNGDDYVYFGNKSGGFFGGRYINPYAEMVKGYKERFASTLISNLSFEQKLDFVIKGLSANGLISFKNWSTTSINRSIEPFYFEVDNYSYNQDTKSYDYTLRRVGSEGRNTLDYDPSNASDRRMYIQTSLNYARTFDKHDVAGMLLYNQDEYVNGSPGSDDFYGSLAFRNQGLAGRFTYSFDNRYFGEFNFGYNGSENFIEGKRFGFFPSYAAGYIISNENYFASLKETISLLKMRVSYGLVGNDQIGYGRFPYLTQVNLSNGDYQYTFGDNYNNTRYGVSIDQYGNVESTWEVGRKLNIGLELGLFNDVMIQADVFKEVRDGIFMQRETVPSTVGIGEARPFANIGKVENKGFDASIEYNKVFGDLVVSAKGNFTYSTNKVLAIDEPDQLYPYASKVGHPINQLWGLQAEHLFIDQEQINNSPGQTFGPYLPGDIKYTDVSKEYDGQDRIDVNDMVPMGHPTVPEIVYGFGSYFKYKNVDFSLFFQGISRVSFFLNNIHPFAQNERNVLQAVADDYWNEETQNIHAFYPRLSDTENANNGQNSSWWLRDGSFLRLKNVELGYTYKKARFFANGTNLLTFSKFDMWDPEMGGGNGLGYPPQRVINIGVQVKL</sequence>
<dbReference type="RefSeq" id="WP_200463417.1">
    <property type="nucleotide sequence ID" value="NZ_JAENRR010000004.1"/>
</dbReference>
<evidence type="ECO:0000256" key="2">
    <source>
        <dbReference type="SAM" id="SignalP"/>
    </source>
</evidence>
<dbReference type="InterPro" id="IPR039426">
    <property type="entry name" value="TonB-dep_rcpt-like"/>
</dbReference>
<organism evidence="4 5">
    <name type="scientific">Carboxylicivirga marina</name>
    <dbReference type="NCBI Taxonomy" id="2800988"/>
    <lineage>
        <taxon>Bacteria</taxon>
        <taxon>Pseudomonadati</taxon>
        <taxon>Bacteroidota</taxon>
        <taxon>Bacteroidia</taxon>
        <taxon>Marinilabiliales</taxon>
        <taxon>Marinilabiliaceae</taxon>
        <taxon>Carboxylicivirga</taxon>
    </lineage>
</organism>
<dbReference type="Pfam" id="PF13715">
    <property type="entry name" value="CarbopepD_reg_2"/>
    <property type="match status" value="1"/>
</dbReference>
<comment type="caution">
    <text evidence="4">The sequence shown here is derived from an EMBL/GenBank/DDBJ whole genome shotgun (WGS) entry which is preliminary data.</text>
</comment>
<evidence type="ECO:0000313" key="5">
    <source>
        <dbReference type="Proteomes" id="UP000605676"/>
    </source>
</evidence>
<dbReference type="InterPro" id="IPR023997">
    <property type="entry name" value="TonB-dep_OMP_SusC/RagA_CS"/>
</dbReference>
<dbReference type="Pfam" id="PF07715">
    <property type="entry name" value="Plug"/>
    <property type="match status" value="1"/>
</dbReference>
<dbReference type="NCBIfam" id="TIGR04056">
    <property type="entry name" value="OMP_RagA_SusC"/>
    <property type="match status" value="1"/>
</dbReference>
<comment type="similarity">
    <text evidence="1">Belongs to the TonB-dependent receptor family.</text>
</comment>
<proteinExistence type="inferred from homology"/>
<dbReference type="InterPro" id="IPR012910">
    <property type="entry name" value="Plug_dom"/>
</dbReference>
<reference evidence="4 5" key="1">
    <citation type="submission" date="2021-01" db="EMBL/GenBank/DDBJ databases">
        <title>Carboxyliciviraga sp.nov., isolated from coastal sediments.</title>
        <authorList>
            <person name="Lu D."/>
            <person name="Zhang T."/>
        </authorList>
    </citation>
    <scope>NUCLEOTIDE SEQUENCE [LARGE SCALE GENOMIC DNA]</scope>
    <source>
        <strain evidence="4 5">N1Y132</strain>
    </source>
</reference>
<feature type="chain" id="PRO_5045566247" evidence="2">
    <location>
        <begin position="28"/>
        <end position="1031"/>
    </location>
</feature>
<gene>
    <name evidence="4" type="ORF">JIV24_02450</name>
</gene>
<keyword evidence="1" id="KW-0472">Membrane</keyword>
<dbReference type="NCBIfam" id="TIGR04057">
    <property type="entry name" value="SusC_RagA_signa"/>
    <property type="match status" value="1"/>
</dbReference>
<keyword evidence="1" id="KW-0813">Transport</keyword>
<dbReference type="Gene3D" id="2.170.130.10">
    <property type="entry name" value="TonB-dependent receptor, plug domain"/>
    <property type="match status" value="1"/>
</dbReference>
<keyword evidence="1" id="KW-0998">Cell outer membrane</keyword>
<dbReference type="EMBL" id="JAENRR010000004">
    <property type="protein sequence ID" value="MBK3516184.1"/>
    <property type="molecule type" value="Genomic_DNA"/>
</dbReference>
<protein>
    <submittedName>
        <fullName evidence="4">TonB-dependent receptor</fullName>
    </submittedName>
</protein>
<accession>A0ABS1HG65</accession>
<keyword evidence="4" id="KW-0675">Receptor</keyword>
<dbReference type="Gene3D" id="2.60.40.1120">
    <property type="entry name" value="Carboxypeptidase-like, regulatory domain"/>
    <property type="match status" value="1"/>
</dbReference>
<dbReference type="Proteomes" id="UP000605676">
    <property type="component" value="Unassembled WGS sequence"/>
</dbReference>
<comment type="subcellular location">
    <subcellularLocation>
        <location evidence="1">Cell outer membrane</location>
        <topology evidence="1">Multi-pass membrane protein</topology>
    </subcellularLocation>
</comment>
<evidence type="ECO:0000259" key="3">
    <source>
        <dbReference type="Pfam" id="PF07715"/>
    </source>
</evidence>
<dbReference type="InterPro" id="IPR023996">
    <property type="entry name" value="TonB-dep_OMP_SusC/RagA"/>
</dbReference>
<dbReference type="InterPro" id="IPR008969">
    <property type="entry name" value="CarboxyPept-like_regulatory"/>
</dbReference>
<evidence type="ECO:0000313" key="4">
    <source>
        <dbReference type="EMBL" id="MBK3516184.1"/>
    </source>
</evidence>
<name>A0ABS1HG65_9BACT</name>
<feature type="signal peptide" evidence="2">
    <location>
        <begin position="1"/>
        <end position="27"/>
    </location>
</feature>
<evidence type="ECO:0000256" key="1">
    <source>
        <dbReference type="PROSITE-ProRule" id="PRU01360"/>
    </source>
</evidence>
<dbReference type="SUPFAM" id="SSF49464">
    <property type="entry name" value="Carboxypeptidase regulatory domain-like"/>
    <property type="match status" value="1"/>
</dbReference>
<keyword evidence="2" id="KW-0732">Signal</keyword>
<dbReference type="SUPFAM" id="SSF56935">
    <property type="entry name" value="Porins"/>
    <property type="match status" value="1"/>
</dbReference>
<keyword evidence="5" id="KW-1185">Reference proteome</keyword>
<keyword evidence="1" id="KW-1134">Transmembrane beta strand</keyword>
<keyword evidence="1" id="KW-0812">Transmembrane</keyword>